<dbReference type="GO" id="GO:0006313">
    <property type="term" value="P:DNA transposition"/>
    <property type="evidence" value="ECO:0007669"/>
    <property type="project" value="InterPro"/>
</dbReference>
<feature type="domain" description="Transposase IS200-like" evidence="1">
    <location>
        <begin position="10"/>
        <end position="122"/>
    </location>
</feature>
<dbReference type="PANTHER" id="PTHR36966:SF1">
    <property type="entry name" value="REP-ASSOCIATED TYROSINE TRANSPOSASE"/>
    <property type="match status" value="1"/>
</dbReference>
<dbReference type="NCBIfam" id="NF047646">
    <property type="entry name" value="REP_Tyr_transpos"/>
    <property type="match status" value="1"/>
</dbReference>
<organism evidence="2">
    <name type="scientific">Acidobacterium capsulatum</name>
    <dbReference type="NCBI Taxonomy" id="33075"/>
    <lineage>
        <taxon>Bacteria</taxon>
        <taxon>Pseudomonadati</taxon>
        <taxon>Acidobacteriota</taxon>
        <taxon>Terriglobia</taxon>
        <taxon>Terriglobales</taxon>
        <taxon>Acidobacteriaceae</taxon>
        <taxon>Acidobacterium</taxon>
    </lineage>
</organism>
<gene>
    <name evidence="2" type="ORF">ENW50_09515</name>
</gene>
<dbReference type="Pfam" id="PF01797">
    <property type="entry name" value="Y1_Tnp"/>
    <property type="match status" value="1"/>
</dbReference>
<dbReference type="GO" id="GO:0004803">
    <property type="term" value="F:transposase activity"/>
    <property type="evidence" value="ECO:0007669"/>
    <property type="project" value="InterPro"/>
</dbReference>
<dbReference type="InterPro" id="IPR052715">
    <property type="entry name" value="RAYT_transposase"/>
</dbReference>
<dbReference type="GO" id="GO:0043565">
    <property type="term" value="F:sequence-specific DNA binding"/>
    <property type="evidence" value="ECO:0007669"/>
    <property type="project" value="TreeGrafter"/>
</dbReference>
<dbReference type="EMBL" id="DTKL01000060">
    <property type="protein sequence ID" value="HGY94903.1"/>
    <property type="molecule type" value="Genomic_DNA"/>
</dbReference>
<dbReference type="AlphaFoldDB" id="A0A7V5CTH6"/>
<evidence type="ECO:0000259" key="1">
    <source>
        <dbReference type="SMART" id="SM01321"/>
    </source>
</evidence>
<dbReference type="SUPFAM" id="SSF143422">
    <property type="entry name" value="Transposase IS200-like"/>
    <property type="match status" value="1"/>
</dbReference>
<dbReference type="PROSITE" id="PS51257">
    <property type="entry name" value="PROKAR_LIPOPROTEIN"/>
    <property type="match status" value="1"/>
</dbReference>
<accession>A0A7V5CTH6</accession>
<dbReference type="InterPro" id="IPR002686">
    <property type="entry name" value="Transposase_17"/>
</dbReference>
<dbReference type="InterPro" id="IPR036515">
    <property type="entry name" value="Transposase_17_sf"/>
</dbReference>
<dbReference type="Gene3D" id="3.30.70.1290">
    <property type="entry name" value="Transposase IS200-like"/>
    <property type="match status" value="1"/>
</dbReference>
<comment type="caution">
    <text evidence="2">The sequence shown here is derived from an EMBL/GenBank/DDBJ whole genome shotgun (WGS) entry which is preliminary data.</text>
</comment>
<name>A0A7V5CTH6_9BACT</name>
<evidence type="ECO:0000313" key="2">
    <source>
        <dbReference type="EMBL" id="HGY94903.1"/>
    </source>
</evidence>
<protein>
    <submittedName>
        <fullName evidence="2">Transposase</fullName>
    </submittedName>
</protein>
<reference evidence="2" key="1">
    <citation type="journal article" date="2020" name="mSystems">
        <title>Genome- and Community-Level Interaction Insights into Carbon Utilization and Element Cycling Functions of Hydrothermarchaeota in Hydrothermal Sediment.</title>
        <authorList>
            <person name="Zhou Z."/>
            <person name="Liu Y."/>
            <person name="Xu W."/>
            <person name="Pan J."/>
            <person name="Luo Z.H."/>
            <person name="Li M."/>
        </authorList>
    </citation>
    <scope>NUCLEOTIDE SEQUENCE [LARGE SCALE GENOMIC DNA]</scope>
    <source>
        <strain evidence="2">SpSt-855</strain>
    </source>
</reference>
<proteinExistence type="predicted"/>
<dbReference type="SMART" id="SM01321">
    <property type="entry name" value="Y1_Tnp"/>
    <property type="match status" value="1"/>
</dbReference>
<sequence>MPTRLLRFHHSGHSHFITFACWHRRLNFPDAATRSVFETALERIRRDYQLCVYGYVVMPDHVHLLLSEPRRQTLAVAIKSLKQGVSRRLIGDAPHFWQKRYYDFNVHNQETFREKLRYIHRNPVRKQLCARPEDWEWSSFRHYATGHEGVVEIESDRTANKRERAAGRLPSLIYDPTRL</sequence>
<dbReference type="PANTHER" id="PTHR36966">
    <property type="entry name" value="REP-ASSOCIATED TYROSINE TRANSPOSASE"/>
    <property type="match status" value="1"/>
</dbReference>